<comment type="subcellular location">
    <subcellularLocation>
        <location evidence="1">Membrane</location>
        <topology evidence="1">Multi-pass membrane protein</topology>
    </subcellularLocation>
</comment>
<feature type="domain" description="Major facilitator superfamily (MFS) profile" evidence="6">
    <location>
        <begin position="1"/>
        <end position="128"/>
    </location>
</feature>
<evidence type="ECO:0000256" key="2">
    <source>
        <dbReference type="ARBA" id="ARBA00022692"/>
    </source>
</evidence>
<evidence type="ECO:0000256" key="3">
    <source>
        <dbReference type="ARBA" id="ARBA00022989"/>
    </source>
</evidence>
<dbReference type="InterPro" id="IPR020846">
    <property type="entry name" value="MFS_dom"/>
</dbReference>
<dbReference type="GO" id="GO:0005886">
    <property type="term" value="C:plasma membrane"/>
    <property type="evidence" value="ECO:0007669"/>
    <property type="project" value="TreeGrafter"/>
</dbReference>
<dbReference type="InterPro" id="IPR036259">
    <property type="entry name" value="MFS_trans_sf"/>
</dbReference>
<dbReference type="Gene3D" id="1.20.1720.10">
    <property type="entry name" value="Multidrug resistance protein D"/>
    <property type="match status" value="1"/>
</dbReference>
<feature type="transmembrane region" description="Helical" evidence="5">
    <location>
        <begin position="80"/>
        <end position="100"/>
    </location>
</feature>
<keyword evidence="2 5" id="KW-0812">Transmembrane</keyword>
<dbReference type="SUPFAM" id="SSF103473">
    <property type="entry name" value="MFS general substrate transporter"/>
    <property type="match status" value="1"/>
</dbReference>
<evidence type="ECO:0000259" key="6">
    <source>
        <dbReference type="PROSITE" id="PS50850"/>
    </source>
</evidence>
<dbReference type="PANTHER" id="PTHR23502">
    <property type="entry name" value="MAJOR FACILITATOR SUPERFAMILY"/>
    <property type="match status" value="1"/>
</dbReference>
<dbReference type="PROSITE" id="PS50850">
    <property type="entry name" value="MFS"/>
    <property type="match status" value="1"/>
</dbReference>
<organism evidence="7 8">
    <name type="scientific">Rhynchosporium agropyri</name>
    <dbReference type="NCBI Taxonomy" id="914238"/>
    <lineage>
        <taxon>Eukaryota</taxon>
        <taxon>Fungi</taxon>
        <taxon>Dikarya</taxon>
        <taxon>Ascomycota</taxon>
        <taxon>Pezizomycotina</taxon>
        <taxon>Leotiomycetes</taxon>
        <taxon>Helotiales</taxon>
        <taxon>Ploettnerulaceae</taxon>
        <taxon>Rhynchosporium</taxon>
    </lineage>
</organism>
<dbReference type="InterPro" id="IPR011701">
    <property type="entry name" value="MFS"/>
</dbReference>
<evidence type="ECO:0000256" key="1">
    <source>
        <dbReference type="ARBA" id="ARBA00004141"/>
    </source>
</evidence>
<keyword evidence="8" id="KW-1185">Reference proteome</keyword>
<dbReference type="GO" id="GO:0022857">
    <property type="term" value="F:transmembrane transporter activity"/>
    <property type="evidence" value="ECO:0007669"/>
    <property type="project" value="InterPro"/>
</dbReference>
<keyword evidence="4 5" id="KW-0472">Membrane</keyword>
<evidence type="ECO:0000256" key="5">
    <source>
        <dbReference type="SAM" id="Phobius"/>
    </source>
</evidence>
<reference evidence="8" key="1">
    <citation type="submission" date="2016-03" db="EMBL/GenBank/DDBJ databases">
        <authorList>
            <person name="Guldener U."/>
        </authorList>
    </citation>
    <scope>NUCLEOTIDE SEQUENCE [LARGE SCALE GENOMIC DNA]</scope>
    <source>
        <strain evidence="8">04CH-RAC-A.6.1</strain>
    </source>
</reference>
<name>A0A1E1KBT7_9HELO</name>
<dbReference type="EMBL" id="FJUX01000022">
    <property type="protein sequence ID" value="CZS95513.1"/>
    <property type="molecule type" value="Genomic_DNA"/>
</dbReference>
<proteinExistence type="predicted"/>
<accession>A0A1E1KBT7</accession>
<dbReference type="AlphaFoldDB" id="A0A1E1KBT7"/>
<protein>
    <recommendedName>
        <fullName evidence="6">Major facilitator superfamily (MFS) profile domain-containing protein</fullName>
    </recommendedName>
</protein>
<sequence>MACAWAPNYLALLIFRIITGVNTSSPIAVTGGMYTDIYNDPMTRGRAMAINMSGRGGACVGPVIAPAVSGFVSPTLGWRWLFWIGLIVVGASWIPIIWLPESDGPFLLARRTPYIHKTTCNPVNFRIH</sequence>
<evidence type="ECO:0000256" key="4">
    <source>
        <dbReference type="ARBA" id="ARBA00023136"/>
    </source>
</evidence>
<evidence type="ECO:0000313" key="7">
    <source>
        <dbReference type="EMBL" id="CZS95513.1"/>
    </source>
</evidence>
<dbReference type="OrthoDB" id="5141738at2759"/>
<dbReference type="Proteomes" id="UP000178912">
    <property type="component" value="Unassembled WGS sequence"/>
</dbReference>
<evidence type="ECO:0000313" key="8">
    <source>
        <dbReference type="Proteomes" id="UP000178912"/>
    </source>
</evidence>
<keyword evidence="3 5" id="KW-1133">Transmembrane helix</keyword>
<dbReference type="Pfam" id="PF07690">
    <property type="entry name" value="MFS_1"/>
    <property type="match status" value="1"/>
</dbReference>
<dbReference type="PANTHER" id="PTHR23502:SF74">
    <property type="entry name" value="MAJOR FACILITATOR SUPERFAMILY (MFS) PROFILE DOMAIN-CONTAINING PROTEIN"/>
    <property type="match status" value="1"/>
</dbReference>
<gene>
    <name evidence="7" type="ORF">RAG0_05120</name>
</gene>